<reference evidence="1" key="1">
    <citation type="submission" date="2023-05" db="EMBL/GenBank/DDBJ databases">
        <title>Cataloging the Phylogenetic Diversity of Human Bladder Bacteria.</title>
        <authorList>
            <person name="Du J."/>
        </authorList>
    </citation>
    <scope>NUCLEOTIDE SEQUENCE</scope>
    <source>
        <strain evidence="1">UMB0765</strain>
    </source>
</reference>
<evidence type="ECO:0000313" key="1">
    <source>
        <dbReference type="EMBL" id="MDK7294294.1"/>
    </source>
</evidence>
<gene>
    <name evidence="1" type="ORF">QP487_12820</name>
</gene>
<dbReference type="AlphaFoldDB" id="A0AAW6YP86"/>
<sequence length="85" mass="9978">QFRELKDELEKYFADMENGENYLFDSENLFCIQTLLGGTRKDLDGHVTYGNYDLVSNLTHKGRQTIEWMKTKGVEFDEEHVTEPV</sequence>
<feature type="non-terminal residue" evidence="1">
    <location>
        <position position="85"/>
    </location>
</feature>
<dbReference type="Proteomes" id="UP001237917">
    <property type="component" value="Unassembled WGS sequence"/>
</dbReference>
<accession>A0AAW6YP86</accession>
<organism evidence="1 2">
    <name type="scientific">Streptococcus pasteurianus</name>
    <dbReference type="NCBI Taxonomy" id="197614"/>
    <lineage>
        <taxon>Bacteria</taxon>
        <taxon>Bacillati</taxon>
        <taxon>Bacillota</taxon>
        <taxon>Bacilli</taxon>
        <taxon>Lactobacillales</taxon>
        <taxon>Streptococcaceae</taxon>
        <taxon>Streptococcus</taxon>
    </lineage>
</organism>
<dbReference type="EMBL" id="JASOPU010000377">
    <property type="protein sequence ID" value="MDK7294294.1"/>
    <property type="molecule type" value="Genomic_DNA"/>
</dbReference>
<feature type="non-terminal residue" evidence="1">
    <location>
        <position position="1"/>
    </location>
</feature>
<comment type="caution">
    <text evidence="1">The sequence shown here is derived from an EMBL/GenBank/DDBJ whole genome shotgun (WGS) entry which is preliminary data.</text>
</comment>
<protein>
    <submittedName>
        <fullName evidence="1">Flavocytochrome c</fullName>
    </submittedName>
</protein>
<name>A0AAW6YP86_9STRE</name>
<evidence type="ECO:0000313" key="2">
    <source>
        <dbReference type="Proteomes" id="UP001237917"/>
    </source>
</evidence>
<proteinExistence type="predicted"/>